<keyword evidence="3 7" id="KW-0812">Transmembrane</keyword>
<dbReference type="PANTHER" id="PTHR46140">
    <property type="entry name" value="VACUOLAR TRANSPORTER CHAPERONE 1-RELATED"/>
    <property type="match status" value="1"/>
</dbReference>
<feature type="compositionally biased region" description="Acidic residues" evidence="6">
    <location>
        <begin position="656"/>
        <end position="666"/>
    </location>
</feature>
<dbReference type="PROSITE" id="PS51382">
    <property type="entry name" value="SPX"/>
    <property type="match status" value="1"/>
</dbReference>
<evidence type="ECO:0000256" key="2">
    <source>
        <dbReference type="ARBA" id="ARBA00022554"/>
    </source>
</evidence>
<evidence type="ECO:0000256" key="3">
    <source>
        <dbReference type="ARBA" id="ARBA00022692"/>
    </source>
</evidence>
<evidence type="ECO:0000256" key="4">
    <source>
        <dbReference type="ARBA" id="ARBA00022989"/>
    </source>
</evidence>
<sequence>MKYGETLRQRSIPAWSHHNIDYDDIKNFIKENTTPGKGKTLSVPGRGDDKLLQFENSLFHILVDQHQRIHLFVRSKAGEIQRRLDHSKKQLRQLAARQSKAADSRIPVGRLERYGKLEDDVIKAGEEIKSLARFVATQRTAFRKLLKKYKRWTGSTDLDDRFRDEVLENPKSFANLDLGPMLDDYSATQQSVRTLYERQMKKSKGNESSCEVKRPAPGSSAIRQLREAVQTGSKVFFDSSLATVPLGENGTFASYFVHPENVVELQMLLLQYSHFYLSRSRPSSLAPPITPDSPNASFGASGTKFVDYHILAADNLERFAKEQSALTVNDREHLPNSFPQRAKACVRWNNDEDALACLRSRSGQTKSAYLKRKHIHDFFDQGAEFAAKQEATLADSAETVEELRRELLRDNIKPLFQYSSCRTRLVGLEDESDSMTLATLDTSITIQEAGAVDGKSKSSFPFALLLVRQEGTKSQLLSALDASYLVERVRGFSLEYHSIWQTHRPANIAPPLWLPILDRDIRKLPPPAMKRTSSAHGSGAQTAGSNGSITAGTGTDSATAVETTSQDAPAEFEAPPLKSFRKKRKRRSYPRNEEQQPQRYWNEFDHPEDGDGDAFVIYIDPNEQNRFDRFFDKLGSLFRLRSKTAEEELLIPSSPPEEESSDEETETSPVKNKIKKSNAQSFGTFASSSQSPALNSKREQRASFFGQVAATCYAAALAILVVAYILRLTGRHKFINEVHYGVLFAMLSSLAFAAIGFMSVLRSGARGYVTWAISAAVLIIDVVGSGALLAWVLG</sequence>
<evidence type="ECO:0000313" key="10">
    <source>
        <dbReference type="Proteomes" id="UP000756132"/>
    </source>
</evidence>
<keyword evidence="5 7" id="KW-0472">Membrane</keyword>
<dbReference type="Gene3D" id="3.20.100.30">
    <property type="entry name" value="VTC, catalytic tunnel domain"/>
    <property type="match status" value="1"/>
</dbReference>
<name>A0A9Q8UVX1_PASFU</name>
<evidence type="ECO:0000256" key="5">
    <source>
        <dbReference type="ARBA" id="ARBA00023136"/>
    </source>
</evidence>
<evidence type="ECO:0000313" key="9">
    <source>
        <dbReference type="EMBL" id="UJO24370.1"/>
    </source>
</evidence>
<dbReference type="InterPro" id="IPR042267">
    <property type="entry name" value="VTC_sf"/>
</dbReference>
<dbReference type="GO" id="GO:0000329">
    <property type="term" value="C:fungal-type vacuole membrane"/>
    <property type="evidence" value="ECO:0007669"/>
    <property type="project" value="TreeGrafter"/>
</dbReference>
<feature type="compositionally biased region" description="Polar residues" evidence="6">
    <location>
        <begin position="531"/>
        <end position="567"/>
    </location>
</feature>
<dbReference type="GO" id="GO:0033254">
    <property type="term" value="C:vacuolar transporter chaperone complex"/>
    <property type="evidence" value="ECO:0007669"/>
    <property type="project" value="TreeGrafter"/>
</dbReference>
<dbReference type="GO" id="GO:0016237">
    <property type="term" value="P:microautophagy"/>
    <property type="evidence" value="ECO:0007669"/>
    <property type="project" value="TreeGrafter"/>
</dbReference>
<dbReference type="InterPro" id="IPR051572">
    <property type="entry name" value="VTC_Complex_Subunit"/>
</dbReference>
<dbReference type="RefSeq" id="XP_047768736.1">
    <property type="nucleotide sequence ID" value="XM_047912594.1"/>
</dbReference>
<dbReference type="InterPro" id="IPR004331">
    <property type="entry name" value="SPX_dom"/>
</dbReference>
<evidence type="ECO:0000256" key="1">
    <source>
        <dbReference type="ARBA" id="ARBA00004128"/>
    </source>
</evidence>
<feature type="compositionally biased region" description="Basic residues" evidence="6">
    <location>
        <begin position="579"/>
        <end position="589"/>
    </location>
</feature>
<accession>A0A9Q8UVX1</accession>
<dbReference type="PANTHER" id="PTHR46140:SF1">
    <property type="entry name" value="VACUOLAR TRANSPORTER CHAPERONE COMPLEX SUBUNIT 4-RELATED"/>
    <property type="match status" value="1"/>
</dbReference>
<feature type="region of interest" description="Disordered" evidence="6">
    <location>
        <begin position="524"/>
        <end position="607"/>
    </location>
</feature>
<dbReference type="CDD" id="cd14474">
    <property type="entry name" value="SPX_YDR089W"/>
    <property type="match status" value="1"/>
</dbReference>
<feature type="compositionally biased region" description="Basic and acidic residues" evidence="6">
    <location>
        <begin position="590"/>
        <end position="607"/>
    </location>
</feature>
<dbReference type="EMBL" id="CP090174">
    <property type="protein sequence ID" value="UJO24370.1"/>
    <property type="molecule type" value="Genomic_DNA"/>
</dbReference>
<dbReference type="AlphaFoldDB" id="A0A9Q8UVX1"/>
<dbReference type="GO" id="GO:0006799">
    <property type="term" value="P:polyphosphate biosynthetic process"/>
    <property type="evidence" value="ECO:0007669"/>
    <property type="project" value="UniProtKB-ARBA"/>
</dbReference>
<dbReference type="GeneID" id="71993324"/>
<feature type="transmembrane region" description="Helical" evidence="7">
    <location>
        <begin position="738"/>
        <end position="762"/>
    </location>
</feature>
<feature type="region of interest" description="Disordered" evidence="6">
    <location>
        <begin position="648"/>
        <end position="673"/>
    </location>
</feature>
<dbReference type="Proteomes" id="UP000756132">
    <property type="component" value="Chromosome 12"/>
</dbReference>
<evidence type="ECO:0000256" key="7">
    <source>
        <dbReference type="SAM" id="Phobius"/>
    </source>
</evidence>
<organism evidence="9 10">
    <name type="scientific">Passalora fulva</name>
    <name type="common">Tomato leaf mold</name>
    <name type="synonym">Cladosporium fulvum</name>
    <dbReference type="NCBI Taxonomy" id="5499"/>
    <lineage>
        <taxon>Eukaryota</taxon>
        <taxon>Fungi</taxon>
        <taxon>Dikarya</taxon>
        <taxon>Ascomycota</taxon>
        <taxon>Pezizomycotina</taxon>
        <taxon>Dothideomycetes</taxon>
        <taxon>Dothideomycetidae</taxon>
        <taxon>Mycosphaerellales</taxon>
        <taxon>Mycosphaerellaceae</taxon>
        <taxon>Fulvia</taxon>
    </lineage>
</organism>
<proteinExistence type="predicted"/>
<protein>
    <recommendedName>
        <fullName evidence="8">SPX domain-containing protein</fullName>
    </recommendedName>
</protein>
<dbReference type="KEGG" id="ffu:CLAFUR5_13446"/>
<dbReference type="OrthoDB" id="5588846at2759"/>
<keyword evidence="4 7" id="KW-1133">Transmembrane helix</keyword>
<dbReference type="GO" id="GO:0042144">
    <property type="term" value="P:vacuole fusion, non-autophagic"/>
    <property type="evidence" value="ECO:0007669"/>
    <property type="project" value="TreeGrafter"/>
</dbReference>
<dbReference type="GO" id="GO:0007034">
    <property type="term" value="P:vacuolar transport"/>
    <property type="evidence" value="ECO:0007669"/>
    <property type="project" value="TreeGrafter"/>
</dbReference>
<keyword evidence="10" id="KW-1185">Reference proteome</keyword>
<feature type="transmembrane region" description="Helical" evidence="7">
    <location>
        <begin position="768"/>
        <end position="793"/>
    </location>
</feature>
<feature type="transmembrane region" description="Helical" evidence="7">
    <location>
        <begin position="704"/>
        <end position="726"/>
    </location>
</feature>
<evidence type="ECO:0000256" key="6">
    <source>
        <dbReference type="SAM" id="MobiDB-lite"/>
    </source>
</evidence>
<comment type="subcellular location">
    <subcellularLocation>
        <location evidence="1">Vacuole membrane</location>
        <topology evidence="1">Multi-pass membrane protein</topology>
    </subcellularLocation>
</comment>
<dbReference type="Pfam" id="PF09359">
    <property type="entry name" value="VTC"/>
    <property type="match status" value="1"/>
</dbReference>
<gene>
    <name evidence="9" type="ORF">CLAFUR5_13446</name>
</gene>
<dbReference type="InterPro" id="IPR018966">
    <property type="entry name" value="VTC_domain"/>
</dbReference>
<feature type="domain" description="SPX" evidence="8">
    <location>
        <begin position="1"/>
        <end position="163"/>
    </location>
</feature>
<reference evidence="9" key="2">
    <citation type="journal article" date="2022" name="Microb. Genom.">
        <title>A chromosome-scale genome assembly of the tomato pathogen Cladosporium fulvum reveals a compartmentalized genome architecture and the presence of a dispensable chromosome.</title>
        <authorList>
            <person name="Zaccaron A.Z."/>
            <person name="Chen L.H."/>
            <person name="Samaras A."/>
            <person name="Stergiopoulos I."/>
        </authorList>
    </citation>
    <scope>NUCLEOTIDE SEQUENCE</scope>
    <source>
        <strain evidence="9">Race5_Kim</strain>
    </source>
</reference>
<keyword evidence="2" id="KW-0926">Vacuole</keyword>
<evidence type="ECO:0000259" key="8">
    <source>
        <dbReference type="PROSITE" id="PS51382"/>
    </source>
</evidence>
<reference evidence="9" key="1">
    <citation type="submission" date="2021-12" db="EMBL/GenBank/DDBJ databases">
        <authorList>
            <person name="Zaccaron A."/>
            <person name="Stergiopoulos I."/>
        </authorList>
    </citation>
    <scope>NUCLEOTIDE SEQUENCE</scope>
    <source>
        <strain evidence="9">Race5_Kim</strain>
    </source>
</reference>